<dbReference type="GO" id="GO:0000785">
    <property type="term" value="C:chromatin"/>
    <property type="evidence" value="ECO:0007669"/>
    <property type="project" value="UniProtKB-ARBA"/>
</dbReference>
<keyword evidence="1" id="KW-0156">Chromatin regulator</keyword>
<organism evidence="4 5">
    <name type="scientific">Malassezia vespertilionis</name>
    <dbReference type="NCBI Taxonomy" id="2020962"/>
    <lineage>
        <taxon>Eukaryota</taxon>
        <taxon>Fungi</taxon>
        <taxon>Dikarya</taxon>
        <taxon>Basidiomycota</taxon>
        <taxon>Ustilaginomycotina</taxon>
        <taxon>Malasseziomycetes</taxon>
        <taxon>Malasseziales</taxon>
        <taxon>Malasseziaceae</taxon>
        <taxon>Malassezia</taxon>
    </lineage>
</organism>
<evidence type="ECO:0000256" key="2">
    <source>
        <dbReference type="SAM" id="MobiDB-lite"/>
    </source>
</evidence>
<dbReference type="InterPro" id="IPR011011">
    <property type="entry name" value="Znf_FYVE_PHD"/>
</dbReference>
<evidence type="ECO:0000313" key="4">
    <source>
        <dbReference type="EMBL" id="PKI83005.1"/>
    </source>
</evidence>
<protein>
    <recommendedName>
        <fullName evidence="3">Inhibitor of growth protein N-terminal histone-binding domain-containing protein</fullName>
    </recommendedName>
</protein>
<dbReference type="EMBL" id="KZ454992">
    <property type="protein sequence ID" value="PKI83005.1"/>
    <property type="molecule type" value="Genomic_DNA"/>
</dbReference>
<dbReference type="PANTHER" id="PTHR10333:SF42">
    <property type="entry name" value="INHIBITOR OF GROWTH PROTEIN 5"/>
    <property type="match status" value="1"/>
</dbReference>
<dbReference type="Proteomes" id="UP000232875">
    <property type="component" value="Unassembled WGS sequence"/>
</dbReference>
<evidence type="ECO:0000313" key="5">
    <source>
        <dbReference type="Proteomes" id="UP000232875"/>
    </source>
</evidence>
<dbReference type="GO" id="GO:0006355">
    <property type="term" value="P:regulation of DNA-templated transcription"/>
    <property type="evidence" value="ECO:0007669"/>
    <property type="project" value="TreeGrafter"/>
</dbReference>
<feature type="compositionally biased region" description="Basic and acidic residues" evidence="2">
    <location>
        <begin position="228"/>
        <end position="240"/>
    </location>
</feature>
<dbReference type="GO" id="GO:0005634">
    <property type="term" value="C:nucleus"/>
    <property type="evidence" value="ECO:0007669"/>
    <property type="project" value="TreeGrafter"/>
</dbReference>
<dbReference type="InterPro" id="IPR013083">
    <property type="entry name" value="Znf_RING/FYVE/PHD"/>
</dbReference>
<keyword evidence="5" id="KW-1185">Reference proteome</keyword>
<feature type="domain" description="Inhibitor of growth protein N-terminal histone-binding" evidence="3">
    <location>
        <begin position="51"/>
        <end position="179"/>
    </location>
</feature>
<dbReference type="InterPro" id="IPR024610">
    <property type="entry name" value="ING_N_histone-binding"/>
</dbReference>
<dbReference type="SMART" id="SM01408">
    <property type="entry name" value="ING"/>
    <property type="match status" value="1"/>
</dbReference>
<dbReference type="SUPFAM" id="SSF57903">
    <property type="entry name" value="FYVE/PHD zinc finger"/>
    <property type="match status" value="1"/>
</dbReference>
<accession>A0A2N1J8X6</accession>
<dbReference type="Gene3D" id="3.30.40.10">
    <property type="entry name" value="Zinc/RING finger domain, C3HC4 (zinc finger)"/>
    <property type="match status" value="1"/>
</dbReference>
<dbReference type="OrthoDB" id="2505961at2759"/>
<sequence>MMPMEYTGMHPMRDAIHPALAASMSALHPFFSKSRLPDTPLSEDDIALFMLLVTYSDALDALPLEFTRSFSDLRELDAVLGGMWADHTILTPSAAHLYSLSLRLNNLAAMIEDPEISPAQRLIALKEVADEARAYKMGGEDKIRVAVNTAEMVRCAERKTNEAQIASHMEYMDSILRSFTTIPQLRMYTRDCHPHFKRHCDQNMYASHEEIIPMPGSVPQPTASSSMTRDRERDLHDGPRNTKKRKTMPPQAAGKGRSAHDADAHERSHRNVSAAQNGNGASKRRGETFRGRNAWGDGYGSDDMAESHGEANGHSRGGRSNRGRGRGDVDDMRNGWSRGYPAEKHDRGLYDAPQAMNRSVTADTSSVRGSARGSRSAKTGTVGSGREDADDQRYCFCNNVSYGDMIGCDDDECDQ</sequence>
<gene>
    <name evidence="4" type="ORF">MVES_002773</name>
</gene>
<dbReference type="Gene3D" id="6.10.140.1740">
    <property type="match status" value="1"/>
</dbReference>
<feature type="compositionally biased region" description="Polar residues" evidence="2">
    <location>
        <begin position="271"/>
        <end position="280"/>
    </location>
</feature>
<evidence type="ECO:0000256" key="1">
    <source>
        <dbReference type="ARBA" id="ARBA00022853"/>
    </source>
</evidence>
<proteinExistence type="predicted"/>
<name>A0A2N1J8X6_9BASI</name>
<dbReference type="STRING" id="2020962.A0A2N1J8X6"/>
<dbReference type="GO" id="GO:0006325">
    <property type="term" value="P:chromatin organization"/>
    <property type="evidence" value="ECO:0007669"/>
    <property type="project" value="UniProtKB-KW"/>
</dbReference>
<evidence type="ECO:0000259" key="3">
    <source>
        <dbReference type="SMART" id="SM01408"/>
    </source>
</evidence>
<dbReference type="PANTHER" id="PTHR10333">
    <property type="entry name" value="INHIBITOR OF GROWTH PROTEIN"/>
    <property type="match status" value="1"/>
</dbReference>
<feature type="region of interest" description="Disordered" evidence="2">
    <location>
        <begin position="211"/>
        <end position="388"/>
    </location>
</feature>
<dbReference type="Pfam" id="PF12998">
    <property type="entry name" value="ING"/>
    <property type="match status" value="1"/>
</dbReference>
<reference evidence="4 5" key="1">
    <citation type="submission" date="2017-10" db="EMBL/GenBank/DDBJ databases">
        <title>A novel species of cold-tolerant Malassezia isolated from bats.</title>
        <authorList>
            <person name="Lorch J.M."/>
            <person name="Palmer J.M."/>
            <person name="Vanderwolf K.J."/>
            <person name="Schmidt K.Z."/>
            <person name="Verant M.L."/>
            <person name="Weller T.J."/>
            <person name="Blehert D.S."/>
        </authorList>
    </citation>
    <scope>NUCLEOTIDE SEQUENCE [LARGE SCALE GENOMIC DNA]</scope>
    <source>
        <strain evidence="4 5">NWHC:44797-103</strain>
    </source>
</reference>
<feature type="compositionally biased region" description="Low complexity" evidence="2">
    <location>
        <begin position="365"/>
        <end position="377"/>
    </location>
</feature>
<dbReference type="AlphaFoldDB" id="A0A2N1J8X6"/>
<dbReference type="InterPro" id="IPR028651">
    <property type="entry name" value="ING_fam"/>
</dbReference>